<evidence type="ECO:0000313" key="1">
    <source>
        <dbReference type="EMBL" id="MDO5975024.1"/>
    </source>
</evidence>
<reference evidence="1" key="1">
    <citation type="submission" date="2023-07" db="EMBL/GenBank/DDBJ databases">
        <title>Two novel species in the genus Flavivirga.</title>
        <authorList>
            <person name="Kwon K."/>
        </authorList>
    </citation>
    <scope>NUCLEOTIDE SEQUENCE</scope>
    <source>
        <strain evidence="1">KACC 14158</strain>
    </source>
</reference>
<dbReference type="Gene3D" id="3.40.30.10">
    <property type="entry name" value="Glutaredoxin"/>
    <property type="match status" value="1"/>
</dbReference>
<dbReference type="RefSeq" id="WP_303302192.1">
    <property type="nucleotide sequence ID" value="NZ_BAABDA010000035.1"/>
</dbReference>
<keyword evidence="2" id="KW-1185">Reference proteome</keyword>
<name>A0ABT8WPV9_9FLAO</name>
<evidence type="ECO:0000313" key="2">
    <source>
        <dbReference type="Proteomes" id="UP001176806"/>
    </source>
</evidence>
<proteinExistence type="predicted"/>
<protein>
    <recommendedName>
        <fullName evidence="3">Lipoprotein</fullName>
    </recommendedName>
</protein>
<organism evidence="1 2">
    <name type="scientific">Flavivirga jejuensis</name>
    <dbReference type="NCBI Taxonomy" id="870487"/>
    <lineage>
        <taxon>Bacteria</taxon>
        <taxon>Pseudomonadati</taxon>
        <taxon>Bacteroidota</taxon>
        <taxon>Flavobacteriia</taxon>
        <taxon>Flavobacteriales</taxon>
        <taxon>Flavobacteriaceae</taxon>
        <taxon>Flavivirga</taxon>
    </lineage>
</organism>
<comment type="caution">
    <text evidence="1">The sequence shown here is derived from an EMBL/GenBank/DDBJ whole genome shotgun (WGS) entry which is preliminary data.</text>
</comment>
<sequence length="170" mass="19642">MRVVYVLIIALLLICCKDDKQIVVYSKMEKSFINDEYKNVWNLNPVFSFEQAQKLSKSNKKDILVVFTGINNSGTPKMIWEILNNRDVSNTINNNFVFCILFTDVPYNLRKSDTISIKKKNLQLRKTLSKTTSANSFIKVNPSGEKVSKELILVSKKQKRDLLIFLTENK</sequence>
<gene>
    <name evidence="1" type="ORF">Q4Q40_12565</name>
</gene>
<evidence type="ECO:0008006" key="3">
    <source>
        <dbReference type="Google" id="ProtNLM"/>
    </source>
</evidence>
<accession>A0ABT8WPV9</accession>
<dbReference type="EMBL" id="JAUOEL010000004">
    <property type="protein sequence ID" value="MDO5975024.1"/>
    <property type="molecule type" value="Genomic_DNA"/>
</dbReference>
<dbReference type="Proteomes" id="UP001176806">
    <property type="component" value="Unassembled WGS sequence"/>
</dbReference>
<dbReference type="SUPFAM" id="SSF52833">
    <property type="entry name" value="Thioredoxin-like"/>
    <property type="match status" value="1"/>
</dbReference>
<dbReference type="InterPro" id="IPR036249">
    <property type="entry name" value="Thioredoxin-like_sf"/>
</dbReference>